<dbReference type="InterPro" id="IPR036291">
    <property type="entry name" value="NAD(P)-bd_dom_sf"/>
</dbReference>
<dbReference type="Pfam" id="PF03435">
    <property type="entry name" value="Sacchrp_dh_NADP"/>
    <property type="match status" value="1"/>
</dbReference>
<evidence type="ECO:0000256" key="1">
    <source>
        <dbReference type="SAM" id="MobiDB-lite"/>
    </source>
</evidence>
<dbReference type="EMBL" id="CP095749">
    <property type="protein sequence ID" value="WEB44050.1"/>
    <property type="molecule type" value="Genomic_DNA"/>
</dbReference>
<dbReference type="PANTHER" id="PTHR43781:SF1">
    <property type="entry name" value="SACCHAROPINE DEHYDROGENASE"/>
    <property type="match status" value="1"/>
</dbReference>
<feature type="domain" description="Saccharopine dehydrogenase NADP binding" evidence="2">
    <location>
        <begin position="4"/>
        <end position="107"/>
    </location>
</feature>
<keyword evidence="4" id="KW-1185">Reference proteome</keyword>
<dbReference type="Gene3D" id="3.40.50.720">
    <property type="entry name" value="NAD(P)-binding Rossmann-like Domain"/>
    <property type="match status" value="1"/>
</dbReference>
<reference evidence="3 4" key="1">
    <citation type="submission" date="2022-03" db="EMBL/GenBank/DDBJ databases">
        <title>Streptomyces yunnanensis P86,complete genome.</title>
        <authorList>
            <person name="Chen S."/>
            <person name="Zhang Q."/>
        </authorList>
    </citation>
    <scope>NUCLEOTIDE SEQUENCE [LARGE SCALE GENOMIC DNA]</scope>
    <source>
        <strain evidence="3 4">P86</strain>
    </source>
</reference>
<dbReference type="RefSeq" id="WP_275310321.1">
    <property type="nucleotide sequence ID" value="NZ_CP095749.1"/>
</dbReference>
<protein>
    <submittedName>
        <fullName evidence="3">Saccharopine dehydrogenase NADP-binding domain-containing protein</fullName>
    </submittedName>
</protein>
<gene>
    <name evidence="3" type="ORF">MOV08_35390</name>
</gene>
<dbReference type="PANTHER" id="PTHR43781">
    <property type="entry name" value="SACCHAROPINE DEHYDROGENASE"/>
    <property type="match status" value="1"/>
</dbReference>
<evidence type="ECO:0000313" key="4">
    <source>
        <dbReference type="Proteomes" id="UP001218629"/>
    </source>
</evidence>
<evidence type="ECO:0000313" key="3">
    <source>
        <dbReference type="EMBL" id="WEB44050.1"/>
    </source>
</evidence>
<feature type="region of interest" description="Disordered" evidence="1">
    <location>
        <begin position="360"/>
        <end position="382"/>
    </location>
</feature>
<dbReference type="InterPro" id="IPR005097">
    <property type="entry name" value="Sacchrp_dh_NADP-bd"/>
</dbReference>
<dbReference type="Proteomes" id="UP001218629">
    <property type="component" value="Chromosome"/>
</dbReference>
<name>A0ABY8AGA2_9ACTN</name>
<organism evidence="3 4">
    <name type="scientific">Streptomyces yunnanensis</name>
    <dbReference type="NCBI Taxonomy" id="156453"/>
    <lineage>
        <taxon>Bacteria</taxon>
        <taxon>Bacillati</taxon>
        <taxon>Actinomycetota</taxon>
        <taxon>Actinomycetes</taxon>
        <taxon>Kitasatosporales</taxon>
        <taxon>Streptomycetaceae</taxon>
        <taxon>Streptomyces</taxon>
    </lineage>
</organism>
<proteinExistence type="predicted"/>
<sequence length="382" mass="39690">MKYLVLGASGAVGRACVRTLLGREDAHVVAAGRNLPRLEREWRAYGAGSPDTVRVDLDEPGSVDAALAGPAGPVDVVVNCAGPSYRYSAPTAETALRHGARYVDAGGDQALIDATAAAAEKHGALAVFGAGVQPGLAGVAVRAVAARLADPATTEIHAHCGGVQPLSRAGLDEYLHAVRARTGHPGKIYQRGALHTLPPDSGMAVPAAFPGTARAHVSLDEECRAAAEELGLAALWWGNITGSVPIEQALSRALGQERTHTETLRAIDAAVSGARPYFRISLQGTAGHGTSRQATVRVRTVLHCADSYALTGAVAALAALEDPRGRTGAVWMSEYVDARRFWDRMATDVPGVSLVLDTAPAASLPEPSEPAEKSGQFEEGEL</sequence>
<accession>A0ABY8AGA2</accession>
<evidence type="ECO:0000259" key="2">
    <source>
        <dbReference type="Pfam" id="PF03435"/>
    </source>
</evidence>
<dbReference type="SUPFAM" id="SSF51735">
    <property type="entry name" value="NAD(P)-binding Rossmann-fold domains"/>
    <property type="match status" value="1"/>
</dbReference>